<dbReference type="Proteomes" id="UP000290582">
    <property type="component" value="Chromosome PVVCY_14"/>
</dbReference>
<feature type="compositionally biased region" description="Low complexity" evidence="1">
    <location>
        <begin position="333"/>
        <end position="349"/>
    </location>
</feature>
<feature type="region of interest" description="Disordered" evidence="1">
    <location>
        <begin position="321"/>
        <end position="354"/>
    </location>
</feature>
<feature type="compositionally biased region" description="Basic and acidic residues" evidence="1">
    <location>
        <begin position="188"/>
        <end position="203"/>
    </location>
</feature>
<evidence type="ECO:0000313" key="4">
    <source>
        <dbReference type="EMBL" id="VEV59215.1"/>
    </source>
</evidence>
<proteinExistence type="predicted"/>
<feature type="compositionally biased region" description="Basic and acidic residues" evidence="1">
    <location>
        <begin position="323"/>
        <end position="332"/>
    </location>
</feature>
<dbReference type="KEGG" id="pvv:PVVCY_1404600"/>
<evidence type="ECO:0008006" key="6">
    <source>
        <dbReference type="Google" id="ProtNLM"/>
    </source>
</evidence>
<evidence type="ECO:0000313" key="5">
    <source>
        <dbReference type="Proteomes" id="UP000290582"/>
    </source>
</evidence>
<dbReference type="GeneID" id="19959094"/>
<dbReference type="AlphaFoldDB" id="A0A449C0H2"/>
<dbReference type="OrthoDB" id="378817at2759"/>
<evidence type="ECO:0000256" key="2">
    <source>
        <dbReference type="SAM" id="Phobius"/>
    </source>
</evidence>
<dbReference type="RefSeq" id="XP_008622792.2">
    <property type="nucleotide sequence ID" value="XM_008624570.2"/>
</dbReference>
<feature type="region of interest" description="Disordered" evidence="1">
    <location>
        <begin position="129"/>
        <end position="151"/>
    </location>
</feature>
<keyword evidence="2" id="KW-0472">Membrane</keyword>
<evidence type="ECO:0000256" key="3">
    <source>
        <dbReference type="SAM" id="SignalP"/>
    </source>
</evidence>
<accession>A0A449C0H2</accession>
<protein>
    <recommendedName>
        <fullName evidence="6">EMP1-trafficking protein</fullName>
    </recommendedName>
</protein>
<feature type="compositionally biased region" description="Polar residues" evidence="1">
    <location>
        <begin position="134"/>
        <end position="144"/>
    </location>
</feature>
<feature type="compositionally biased region" description="Basic and acidic residues" evidence="1">
    <location>
        <begin position="213"/>
        <end position="225"/>
    </location>
</feature>
<keyword evidence="2" id="KW-1133">Transmembrane helix</keyword>
<dbReference type="EMBL" id="LR215070">
    <property type="protein sequence ID" value="VEV59215.1"/>
    <property type="molecule type" value="Genomic_DNA"/>
</dbReference>
<evidence type="ECO:0000256" key="1">
    <source>
        <dbReference type="SAM" id="MobiDB-lite"/>
    </source>
</evidence>
<reference evidence="4 5" key="1">
    <citation type="submission" date="2019-01" db="EMBL/GenBank/DDBJ databases">
        <authorList>
            <person name="Ramaprasad A."/>
        </authorList>
    </citation>
    <scope>NUCLEOTIDE SEQUENCE [LARGE SCALE GENOMIC DNA]</scope>
</reference>
<feature type="signal peptide" evidence="3">
    <location>
        <begin position="1"/>
        <end position="20"/>
    </location>
</feature>
<feature type="chain" id="PRO_5019476398" description="EMP1-trafficking protein" evidence="3">
    <location>
        <begin position="21"/>
        <end position="692"/>
    </location>
</feature>
<keyword evidence="3" id="KW-0732">Signal</keyword>
<name>A0A449C0H2_PLAVN</name>
<feature type="compositionally biased region" description="Low complexity" evidence="1">
    <location>
        <begin position="226"/>
        <end position="235"/>
    </location>
</feature>
<dbReference type="VEuPathDB" id="PlasmoDB:PVVCY_1404600"/>
<gene>
    <name evidence="4" type="ORF">PVVCY_1404600</name>
</gene>
<sequence>MKRPRHVLFIFLLFIQFTLCFSHITVDNNDTPNGVLKSMGNSLSSILHNNIKNIKDSFLKNTTNITKQMTNLNDDISKNINYINSIFKKSPAEELHAIDKYSKDQLNKLKENPENKLFFSKLFNFNSKSEDNTNKPTEISQGNPNDKKTGFWNFIQNINKSNDNIKEKLEKEKLEKEKLEKEKLEKEKLENENNEKGKNESKWFKFLFPSNGSKDKENEKVENTNKNDNNNNNNVTDKEKDKENESYFFFRKKNDSKETESKEVETKTNNNTKNKWSFFNSFFHTENKNVDKIEKEEQEGNDIEANKNIKEEKKSSFFPFWKSKSDENDEGKNSSISNKIDNNQNTNLDLKNKDDNKNLMNLVKHYYEDTTNLSDENLLSLLNTEHKGDVQVDIYPLAEFKICLNNCHKSLEKNIDENEDKKIIKNLSHSDYKSLEKCISQCKNINLDNIGFKNDEILNSKENNKNVENLKNENPNLNSDIAPAFSDFVALEKYSDNNEEKEDINMKNISTELKNNNFLNMEFINDINNDKNQNEKDNVNGKDLSAILYNTNSSNQNNAINNLQEKTLDVLNMLGNKSDETELNNIKENTQFDDNNENNKKHGYISTSFFLFMVLVTFFIYLSAFTSIINQFYVAFKEKVILYIKEKYRNQLDQINRESSQPFIPKPFNQNYSESASYDSIYNPYQNTYEIS</sequence>
<keyword evidence="2" id="KW-0812">Transmembrane</keyword>
<feature type="transmembrane region" description="Helical" evidence="2">
    <location>
        <begin position="609"/>
        <end position="636"/>
    </location>
</feature>
<organism evidence="4 5">
    <name type="scientific">Plasmodium vinckei vinckei</name>
    <dbReference type="NCBI Taxonomy" id="54757"/>
    <lineage>
        <taxon>Eukaryota</taxon>
        <taxon>Sar</taxon>
        <taxon>Alveolata</taxon>
        <taxon>Apicomplexa</taxon>
        <taxon>Aconoidasida</taxon>
        <taxon>Haemosporida</taxon>
        <taxon>Plasmodiidae</taxon>
        <taxon>Plasmodium</taxon>
        <taxon>Plasmodium (Vinckeia)</taxon>
    </lineage>
</organism>
<feature type="region of interest" description="Disordered" evidence="1">
    <location>
        <begin position="188"/>
        <end position="243"/>
    </location>
</feature>